<dbReference type="RefSeq" id="XP_056765729.1">
    <property type="nucleotide sequence ID" value="XM_056910025.1"/>
</dbReference>
<dbReference type="PANTHER" id="PTHR31001">
    <property type="entry name" value="UNCHARACTERIZED TRANSCRIPTIONAL REGULATORY PROTEIN"/>
    <property type="match status" value="1"/>
</dbReference>
<feature type="region of interest" description="Disordered" evidence="7">
    <location>
        <begin position="144"/>
        <end position="167"/>
    </location>
</feature>
<keyword evidence="4" id="KW-0238">DNA-binding</keyword>
<keyword evidence="3" id="KW-0805">Transcription regulation</keyword>
<name>A0AAD6C5Q1_9EURO</name>
<evidence type="ECO:0000256" key="2">
    <source>
        <dbReference type="ARBA" id="ARBA00022723"/>
    </source>
</evidence>
<dbReference type="PANTHER" id="PTHR31001:SF57">
    <property type="entry name" value="ZN(II)2CYS6 TRANSCRIPTION FACTOR (EUROFUNG)"/>
    <property type="match status" value="1"/>
</dbReference>
<evidence type="ECO:0000256" key="1">
    <source>
        <dbReference type="ARBA" id="ARBA00004123"/>
    </source>
</evidence>
<dbReference type="GO" id="GO:0005634">
    <property type="term" value="C:nucleus"/>
    <property type="evidence" value="ECO:0007669"/>
    <property type="project" value="UniProtKB-SubCell"/>
</dbReference>
<evidence type="ECO:0000256" key="5">
    <source>
        <dbReference type="ARBA" id="ARBA00023163"/>
    </source>
</evidence>
<dbReference type="SUPFAM" id="SSF57701">
    <property type="entry name" value="Zn2/Cys6 DNA-binding domain"/>
    <property type="match status" value="1"/>
</dbReference>
<dbReference type="GO" id="GO:0003677">
    <property type="term" value="F:DNA binding"/>
    <property type="evidence" value="ECO:0007669"/>
    <property type="project" value="UniProtKB-KW"/>
</dbReference>
<reference evidence="9" key="2">
    <citation type="journal article" date="2023" name="IMA Fungus">
        <title>Comparative genomic study of the Penicillium genus elucidates a diverse pangenome and 15 lateral gene transfer events.</title>
        <authorList>
            <person name="Petersen C."/>
            <person name="Sorensen T."/>
            <person name="Nielsen M.R."/>
            <person name="Sondergaard T.E."/>
            <person name="Sorensen J.L."/>
            <person name="Fitzpatrick D.A."/>
            <person name="Frisvad J.C."/>
            <person name="Nielsen K.L."/>
        </authorList>
    </citation>
    <scope>NUCLEOTIDE SEQUENCE</scope>
    <source>
        <strain evidence="9">IBT 16125</strain>
    </source>
</reference>
<dbReference type="AlphaFoldDB" id="A0AAD6C5Q1"/>
<dbReference type="InterPro" id="IPR007219">
    <property type="entry name" value="XnlR_reg_dom"/>
</dbReference>
<organism evidence="9 10">
    <name type="scientific">Penicillium daleae</name>
    <dbReference type="NCBI Taxonomy" id="63821"/>
    <lineage>
        <taxon>Eukaryota</taxon>
        <taxon>Fungi</taxon>
        <taxon>Dikarya</taxon>
        <taxon>Ascomycota</taxon>
        <taxon>Pezizomycotina</taxon>
        <taxon>Eurotiomycetes</taxon>
        <taxon>Eurotiomycetidae</taxon>
        <taxon>Eurotiales</taxon>
        <taxon>Aspergillaceae</taxon>
        <taxon>Penicillium</taxon>
    </lineage>
</organism>
<dbReference type="Pfam" id="PF00172">
    <property type="entry name" value="Zn_clus"/>
    <property type="match status" value="1"/>
</dbReference>
<evidence type="ECO:0000256" key="3">
    <source>
        <dbReference type="ARBA" id="ARBA00023015"/>
    </source>
</evidence>
<keyword evidence="6" id="KW-0539">Nucleus</keyword>
<dbReference type="SMART" id="SM00066">
    <property type="entry name" value="GAL4"/>
    <property type="match status" value="1"/>
</dbReference>
<evidence type="ECO:0000259" key="8">
    <source>
        <dbReference type="PROSITE" id="PS50048"/>
    </source>
</evidence>
<evidence type="ECO:0000313" key="9">
    <source>
        <dbReference type="EMBL" id="KAJ5450194.1"/>
    </source>
</evidence>
<dbReference type="GO" id="GO:0000981">
    <property type="term" value="F:DNA-binding transcription factor activity, RNA polymerase II-specific"/>
    <property type="evidence" value="ECO:0007669"/>
    <property type="project" value="InterPro"/>
</dbReference>
<dbReference type="EMBL" id="JAPVEA010000006">
    <property type="protein sequence ID" value="KAJ5450194.1"/>
    <property type="molecule type" value="Genomic_DNA"/>
</dbReference>
<keyword evidence="10" id="KW-1185">Reference proteome</keyword>
<gene>
    <name evidence="9" type="ORF">N7458_006643</name>
</gene>
<evidence type="ECO:0000256" key="6">
    <source>
        <dbReference type="ARBA" id="ARBA00023242"/>
    </source>
</evidence>
<dbReference type="GO" id="GO:0006351">
    <property type="term" value="P:DNA-templated transcription"/>
    <property type="evidence" value="ECO:0007669"/>
    <property type="project" value="InterPro"/>
</dbReference>
<feature type="domain" description="Zn(2)-C6 fungal-type" evidence="8">
    <location>
        <begin position="12"/>
        <end position="41"/>
    </location>
</feature>
<dbReference type="PROSITE" id="PS00463">
    <property type="entry name" value="ZN2_CY6_FUNGAL_1"/>
    <property type="match status" value="1"/>
</dbReference>
<dbReference type="Proteomes" id="UP001213681">
    <property type="component" value="Unassembled WGS sequence"/>
</dbReference>
<keyword evidence="2" id="KW-0479">Metal-binding</keyword>
<evidence type="ECO:0000256" key="4">
    <source>
        <dbReference type="ARBA" id="ARBA00023125"/>
    </source>
</evidence>
<accession>A0AAD6C5Q1</accession>
<dbReference type="Gene3D" id="4.10.240.10">
    <property type="entry name" value="Zn(2)-C6 fungal-type DNA-binding domain"/>
    <property type="match status" value="1"/>
</dbReference>
<feature type="compositionally biased region" description="Polar residues" evidence="7">
    <location>
        <begin position="149"/>
        <end position="161"/>
    </location>
</feature>
<reference evidence="9" key="1">
    <citation type="submission" date="2022-12" db="EMBL/GenBank/DDBJ databases">
        <authorList>
            <person name="Petersen C."/>
        </authorList>
    </citation>
    <scope>NUCLEOTIDE SEQUENCE</scope>
    <source>
        <strain evidence="9">IBT 16125</strain>
    </source>
</reference>
<feature type="compositionally biased region" description="Polar residues" evidence="7">
    <location>
        <begin position="372"/>
        <end position="386"/>
    </location>
</feature>
<evidence type="ECO:0000256" key="7">
    <source>
        <dbReference type="SAM" id="MobiDB-lite"/>
    </source>
</evidence>
<dbReference type="CDD" id="cd00067">
    <property type="entry name" value="GAL4"/>
    <property type="match status" value="1"/>
</dbReference>
<dbReference type="PROSITE" id="PS50048">
    <property type="entry name" value="ZN2_CY6_FUNGAL_2"/>
    <property type="match status" value="1"/>
</dbReference>
<dbReference type="InterPro" id="IPR050613">
    <property type="entry name" value="Sec_Metabolite_Reg"/>
</dbReference>
<evidence type="ECO:0000313" key="10">
    <source>
        <dbReference type="Proteomes" id="UP001213681"/>
    </source>
</evidence>
<comment type="subcellular location">
    <subcellularLocation>
        <location evidence="1">Nucleus</location>
    </subcellularLocation>
</comment>
<proteinExistence type="predicted"/>
<comment type="caution">
    <text evidence="9">The sequence shown here is derived from an EMBL/GenBank/DDBJ whole genome shotgun (WGS) entry which is preliminary data.</text>
</comment>
<dbReference type="InterPro" id="IPR036864">
    <property type="entry name" value="Zn2-C6_fun-type_DNA-bd_sf"/>
</dbReference>
<sequence length="683" mass="75601">MEHVRRYNVERSCLRCHERKVRCDKGVPCNKCVRLNVPCQYPGPRRAKRRPPKTTVTDVVTRLEQLERSITTLAGNKMAGTSAQVNQALAASNARISPVSSSSESAAGPGIRSSRDEEPHHGFLSKDGCYIDEPLLSRVLEKEKDLQSAMGSPNTENTSSRKPPPLKVDGIITNPRLFQADFKALCPTRWQATVLWQIFLSRVDPVLKVIHVPTTTPRFFTAINRPDAVKPDVHCLLFAVFFAATTALVSDDPTNEGTREDLRRYQQGLELAMHNSCFLDSPTLISLQAMAIYLTCLRYTNSGRSGFTLRGLALRAAQSIGVHRDGKNFKLPPLECELRRRLWWMLCTTDARMAEDHGITISEQDFGADTEFPTNTDDQNLTETQTTPAQPLARWTEMTFILILSEINALSAPITRAGAHAESLISDLKTRLHERYLQHADMDIPIQRQGVMVAQVLLSKFEVHMRQKALQRRSAAESDSNAEAASALLAMACHGLELGLDMYSDDLLRGTRWLTSTYTQFHLLTYVLWHLCVYPTGPHVARAWRDINRHFDLAENDPSWPDPGPKWPVLVGLRAKAYKIRQAHVPPVEVIPENNALGNMGNVPVTAAGVGNAGLGTETVVAAGTGAENAGAGIGMEGGFVQSAEALFDMNGWDLNWVDFPDWNYLAQSLAVMGQEGGNYPVG</sequence>
<keyword evidence="5" id="KW-0804">Transcription</keyword>
<dbReference type="Pfam" id="PF04082">
    <property type="entry name" value="Fungal_trans"/>
    <property type="match status" value="1"/>
</dbReference>
<dbReference type="GeneID" id="81600268"/>
<protein>
    <submittedName>
        <fullName evidence="9">C6 transcription factor</fullName>
    </submittedName>
</protein>
<dbReference type="InterPro" id="IPR001138">
    <property type="entry name" value="Zn2Cys6_DnaBD"/>
</dbReference>
<dbReference type="GO" id="GO:0008270">
    <property type="term" value="F:zinc ion binding"/>
    <property type="evidence" value="ECO:0007669"/>
    <property type="project" value="InterPro"/>
</dbReference>
<dbReference type="SMART" id="SM00906">
    <property type="entry name" value="Fungal_trans"/>
    <property type="match status" value="1"/>
</dbReference>
<feature type="region of interest" description="Disordered" evidence="7">
    <location>
        <begin position="367"/>
        <end position="386"/>
    </location>
</feature>
<dbReference type="CDD" id="cd12148">
    <property type="entry name" value="fungal_TF_MHR"/>
    <property type="match status" value="1"/>
</dbReference>
<feature type="region of interest" description="Disordered" evidence="7">
    <location>
        <begin position="94"/>
        <end position="126"/>
    </location>
</feature>